<evidence type="ECO:0000256" key="10">
    <source>
        <dbReference type="ARBA" id="ARBA00022490"/>
    </source>
</evidence>
<feature type="binding site" evidence="19">
    <location>
        <position position="264"/>
    </location>
    <ligand>
        <name>Zn(2+)</name>
        <dbReference type="ChEBI" id="CHEBI:29105"/>
    </ligand>
</feature>
<feature type="domain" description="3-dehydroquinate synthase N-terminal" evidence="20">
    <location>
        <begin position="68"/>
        <end position="179"/>
    </location>
</feature>
<dbReference type="GO" id="GO:0008652">
    <property type="term" value="P:amino acid biosynthetic process"/>
    <property type="evidence" value="ECO:0007669"/>
    <property type="project" value="UniProtKB-KW"/>
</dbReference>
<dbReference type="NCBIfam" id="TIGR01357">
    <property type="entry name" value="aroB"/>
    <property type="match status" value="1"/>
</dbReference>
<dbReference type="FunFam" id="3.40.50.1970:FF:000007">
    <property type="entry name" value="Pentafunctional AROM polypeptide"/>
    <property type="match status" value="1"/>
</dbReference>
<dbReference type="GO" id="GO:0003856">
    <property type="term" value="F:3-dehydroquinate synthase activity"/>
    <property type="evidence" value="ECO:0007669"/>
    <property type="project" value="UniProtKB-UniRule"/>
</dbReference>
<dbReference type="AlphaFoldDB" id="A0A1E5IJT1"/>
<keyword evidence="14 19" id="KW-0862">Zinc</keyword>
<evidence type="ECO:0000256" key="14">
    <source>
        <dbReference type="ARBA" id="ARBA00022833"/>
    </source>
</evidence>
<dbReference type="GO" id="GO:0009073">
    <property type="term" value="P:aromatic amino acid family biosynthetic process"/>
    <property type="evidence" value="ECO:0007669"/>
    <property type="project" value="UniProtKB-KW"/>
</dbReference>
<evidence type="ECO:0000256" key="11">
    <source>
        <dbReference type="ARBA" id="ARBA00022605"/>
    </source>
</evidence>
<dbReference type="Pfam" id="PF24621">
    <property type="entry name" value="DHQS_C"/>
    <property type="match status" value="1"/>
</dbReference>
<evidence type="ECO:0000259" key="21">
    <source>
        <dbReference type="Pfam" id="PF24621"/>
    </source>
</evidence>
<dbReference type="UniPathway" id="UPA00053">
    <property type="reaction ID" value="UER00085"/>
</dbReference>
<dbReference type="CDD" id="cd08195">
    <property type="entry name" value="DHQS"/>
    <property type="match status" value="1"/>
</dbReference>
<comment type="cofactor">
    <cofactor evidence="3">
        <name>Zn(2+)</name>
        <dbReference type="ChEBI" id="CHEBI:29105"/>
    </cofactor>
</comment>
<keyword evidence="18 19" id="KW-0170">Cobalt</keyword>
<evidence type="ECO:0000259" key="20">
    <source>
        <dbReference type="Pfam" id="PF01761"/>
    </source>
</evidence>
<sequence length="361" mass="40376">MKQINVNLKTKKYDIVISQSENDFFTALEKAVKTNTFFVITDKNVEKLHLKYFTHFLKQKGFNVKIAVINAGEIGKSIKSLSFLYDKALEAGIDRKNCAIAFGGGVVGDVAGFFAATYMRGINYIQVPTTLLAMTDSSVGGKTAVNIKGGKNIAGVFYQPDLVWINSTFLSTLTERHIKNGLAEIIKYAFTFDKKFYGYLSDTLKNGTVSPKDFDYIIYQSCSYKARVVEKDEKEITGLRAVLNFGHTFAHALETATKYKKFLHGEAVAIGMLFAIKLSLELRICKPETYKGVENLLQKADFTLSTKNNARQMLSLMKKDKKSIDGNIKFILIKDIGKTVSTYVKNNVVLNVLKNFTGENK</sequence>
<feature type="binding site" evidence="19">
    <location>
        <begin position="169"/>
        <end position="172"/>
    </location>
    <ligand>
        <name>NAD(+)</name>
        <dbReference type="ChEBI" id="CHEBI:57540"/>
    </ligand>
</feature>
<feature type="binding site" evidence="19">
    <location>
        <begin position="105"/>
        <end position="109"/>
    </location>
    <ligand>
        <name>NAD(+)</name>
        <dbReference type="ChEBI" id="CHEBI:57540"/>
    </ligand>
</feature>
<dbReference type="SUPFAM" id="SSF56796">
    <property type="entry name" value="Dehydroquinate synthase-like"/>
    <property type="match status" value="1"/>
</dbReference>
<feature type="binding site" evidence="19">
    <location>
        <begin position="129"/>
        <end position="130"/>
    </location>
    <ligand>
        <name>NAD(+)</name>
        <dbReference type="ChEBI" id="CHEBI:57540"/>
    </ligand>
</feature>
<comment type="cofactor">
    <cofactor evidence="2 19">
        <name>NAD(+)</name>
        <dbReference type="ChEBI" id="CHEBI:57540"/>
    </cofactor>
</comment>
<evidence type="ECO:0000256" key="16">
    <source>
        <dbReference type="ARBA" id="ARBA00023141"/>
    </source>
</evidence>
<evidence type="ECO:0000256" key="12">
    <source>
        <dbReference type="ARBA" id="ARBA00022723"/>
    </source>
</evidence>
<feature type="domain" description="3-dehydroquinate synthase C-terminal" evidence="21">
    <location>
        <begin position="181"/>
        <end position="323"/>
    </location>
</feature>
<evidence type="ECO:0000256" key="17">
    <source>
        <dbReference type="ARBA" id="ARBA00023239"/>
    </source>
</evidence>
<evidence type="ECO:0000256" key="8">
    <source>
        <dbReference type="ARBA" id="ARBA00013031"/>
    </source>
</evidence>
<accession>A0A1E5IJT1</accession>
<dbReference type="GO" id="GO:0000166">
    <property type="term" value="F:nucleotide binding"/>
    <property type="evidence" value="ECO:0007669"/>
    <property type="project" value="UniProtKB-KW"/>
</dbReference>
<dbReference type="PIRSF" id="PIRSF001455">
    <property type="entry name" value="DHQ_synth"/>
    <property type="match status" value="1"/>
</dbReference>
<comment type="subcellular location">
    <subcellularLocation>
        <location evidence="5 19">Cytoplasm</location>
    </subcellularLocation>
</comment>
<dbReference type="GO" id="GO:0046872">
    <property type="term" value="F:metal ion binding"/>
    <property type="evidence" value="ECO:0007669"/>
    <property type="project" value="UniProtKB-KW"/>
</dbReference>
<feature type="binding site" evidence="19">
    <location>
        <position position="142"/>
    </location>
    <ligand>
        <name>NAD(+)</name>
        <dbReference type="ChEBI" id="CHEBI:57540"/>
    </ligand>
</feature>
<dbReference type="InterPro" id="IPR056179">
    <property type="entry name" value="DHQS_C"/>
</dbReference>
<comment type="catalytic activity">
    <reaction evidence="1 19">
        <text>7-phospho-2-dehydro-3-deoxy-D-arabino-heptonate = 3-dehydroquinate + phosphate</text>
        <dbReference type="Rhea" id="RHEA:21968"/>
        <dbReference type="ChEBI" id="CHEBI:32364"/>
        <dbReference type="ChEBI" id="CHEBI:43474"/>
        <dbReference type="ChEBI" id="CHEBI:58394"/>
        <dbReference type="EC" id="4.2.3.4"/>
    </reaction>
</comment>
<evidence type="ECO:0000256" key="1">
    <source>
        <dbReference type="ARBA" id="ARBA00001393"/>
    </source>
</evidence>
<feature type="binding site" evidence="19">
    <location>
        <position position="151"/>
    </location>
    <ligand>
        <name>NAD(+)</name>
        <dbReference type="ChEBI" id="CHEBI:57540"/>
    </ligand>
</feature>
<evidence type="ECO:0000256" key="15">
    <source>
        <dbReference type="ARBA" id="ARBA00023027"/>
    </source>
</evidence>
<evidence type="ECO:0000256" key="7">
    <source>
        <dbReference type="ARBA" id="ARBA00005412"/>
    </source>
</evidence>
<dbReference type="GO" id="GO:0009423">
    <property type="term" value="P:chorismate biosynthetic process"/>
    <property type="evidence" value="ECO:0007669"/>
    <property type="project" value="UniProtKB-UniRule"/>
</dbReference>
<evidence type="ECO:0000256" key="4">
    <source>
        <dbReference type="ARBA" id="ARBA00003485"/>
    </source>
</evidence>
<dbReference type="InterPro" id="IPR030963">
    <property type="entry name" value="DHQ_synth_fam"/>
</dbReference>
<dbReference type="HAMAP" id="MF_00110">
    <property type="entry name" value="DHQ_synthase"/>
    <property type="match status" value="1"/>
</dbReference>
<name>A0A1E5IJT1_ENDTX</name>
<evidence type="ECO:0000313" key="22">
    <source>
        <dbReference type="EMBL" id="OEG70681.1"/>
    </source>
</evidence>
<keyword evidence="12 19" id="KW-0479">Metal-binding</keyword>
<feature type="binding site" evidence="19">
    <location>
        <position position="247"/>
    </location>
    <ligand>
        <name>Zn(2+)</name>
        <dbReference type="ChEBI" id="CHEBI:29105"/>
    </ligand>
</feature>
<dbReference type="EC" id="4.2.3.4" evidence="8 19"/>
<evidence type="ECO:0000313" key="23">
    <source>
        <dbReference type="Proteomes" id="UP000095237"/>
    </source>
</evidence>
<evidence type="ECO:0000256" key="13">
    <source>
        <dbReference type="ARBA" id="ARBA00022741"/>
    </source>
</evidence>
<dbReference type="Proteomes" id="UP000095237">
    <property type="component" value="Unassembled WGS sequence"/>
</dbReference>
<dbReference type="Gene3D" id="3.40.50.1970">
    <property type="match status" value="1"/>
</dbReference>
<evidence type="ECO:0000256" key="5">
    <source>
        <dbReference type="ARBA" id="ARBA00004496"/>
    </source>
</evidence>
<keyword evidence="15 19" id="KW-0520">NAD</keyword>
<comment type="pathway">
    <text evidence="6 19">Metabolic intermediate biosynthesis; chorismate biosynthesis; chorismate from D-erythrose 4-phosphate and phosphoenolpyruvate: step 2/7.</text>
</comment>
<dbReference type="InterPro" id="IPR016037">
    <property type="entry name" value="DHQ_synth_AroB"/>
</dbReference>
<evidence type="ECO:0000256" key="19">
    <source>
        <dbReference type="HAMAP-Rule" id="MF_00110"/>
    </source>
</evidence>
<dbReference type="PANTHER" id="PTHR43622:SF7">
    <property type="entry name" value="3-DEHYDROQUINATE SYNTHASE, CHLOROPLASTIC"/>
    <property type="match status" value="1"/>
</dbReference>
<protein>
    <recommendedName>
        <fullName evidence="9 19">3-dehydroquinate synthase</fullName>
        <shortName evidence="19">DHQS</shortName>
        <ecNumber evidence="8 19">4.2.3.4</ecNumber>
    </recommendedName>
</protein>
<keyword evidence="23" id="KW-1185">Reference proteome</keyword>
<dbReference type="InterPro" id="IPR030960">
    <property type="entry name" value="DHQS/DOIS_N"/>
</dbReference>
<dbReference type="Pfam" id="PF01761">
    <property type="entry name" value="DHQ_synthase"/>
    <property type="match status" value="1"/>
</dbReference>
<evidence type="ECO:0000256" key="9">
    <source>
        <dbReference type="ARBA" id="ARBA00017684"/>
    </source>
</evidence>
<comment type="cofactor">
    <cofactor evidence="19">
        <name>Co(2+)</name>
        <dbReference type="ChEBI" id="CHEBI:48828"/>
    </cofactor>
    <cofactor evidence="19">
        <name>Zn(2+)</name>
        <dbReference type="ChEBI" id="CHEBI:29105"/>
    </cofactor>
    <text evidence="19">Binds 1 divalent metal cation per subunit. Can use either Co(2+) or Zn(2+).</text>
</comment>
<gene>
    <name evidence="19" type="primary">aroB</name>
    <name evidence="22" type="ORF">ATZ36_17040</name>
</gene>
<comment type="function">
    <text evidence="4 19">Catalyzes the conversion of 3-deoxy-D-arabino-heptulosonate 7-phosphate (DAHP) to dehydroquinate (DHQ).</text>
</comment>
<evidence type="ECO:0000256" key="18">
    <source>
        <dbReference type="ARBA" id="ARBA00023285"/>
    </source>
</evidence>
<keyword evidence="10 19" id="KW-0963">Cytoplasm</keyword>
<reference evidence="22 23" key="1">
    <citation type="submission" date="2015-11" db="EMBL/GenBank/DDBJ databases">
        <title>Evidence for parallel genomic evolution in an endosymbiosis of termite gut flagellates.</title>
        <authorList>
            <person name="Zheng H."/>
        </authorList>
    </citation>
    <scope>NUCLEOTIDE SEQUENCE [LARGE SCALE GENOMIC DNA]</scope>
    <source>
        <strain evidence="22 23">CET450</strain>
    </source>
</reference>
<keyword evidence="16 19" id="KW-0057">Aromatic amino acid biosynthesis</keyword>
<dbReference type="Gene3D" id="1.20.1090.10">
    <property type="entry name" value="Dehydroquinate synthase-like - alpha domain"/>
    <property type="match status" value="1"/>
</dbReference>
<dbReference type="PANTHER" id="PTHR43622">
    <property type="entry name" value="3-DEHYDROQUINATE SYNTHASE"/>
    <property type="match status" value="1"/>
</dbReference>
<evidence type="ECO:0000256" key="3">
    <source>
        <dbReference type="ARBA" id="ARBA00001947"/>
    </source>
</evidence>
<keyword evidence="11 19" id="KW-0028">Amino-acid biosynthesis</keyword>
<evidence type="ECO:0000256" key="2">
    <source>
        <dbReference type="ARBA" id="ARBA00001911"/>
    </source>
</evidence>
<keyword evidence="17 19" id="KW-0456">Lyase</keyword>
<evidence type="ECO:0000256" key="6">
    <source>
        <dbReference type="ARBA" id="ARBA00004661"/>
    </source>
</evidence>
<dbReference type="GO" id="GO:0005737">
    <property type="term" value="C:cytoplasm"/>
    <property type="evidence" value="ECO:0007669"/>
    <property type="project" value="UniProtKB-SubCell"/>
</dbReference>
<proteinExistence type="inferred from homology"/>
<keyword evidence="13 19" id="KW-0547">Nucleotide-binding</keyword>
<organism evidence="22 23">
    <name type="scientific">Endomicrobium trichonymphae</name>
    <dbReference type="NCBI Taxonomy" id="1408204"/>
    <lineage>
        <taxon>Bacteria</taxon>
        <taxon>Pseudomonadati</taxon>
        <taxon>Elusimicrobiota</taxon>
        <taxon>Endomicrobiia</taxon>
        <taxon>Endomicrobiales</taxon>
        <taxon>Endomicrobiaceae</taxon>
        <taxon>Candidatus Endomicrobiellum</taxon>
    </lineage>
</organism>
<dbReference type="InterPro" id="IPR050071">
    <property type="entry name" value="Dehydroquinate_synthase"/>
</dbReference>
<comment type="caution">
    <text evidence="22">The sequence shown here is derived from an EMBL/GenBank/DDBJ whole genome shotgun (WGS) entry which is preliminary data.</text>
</comment>
<comment type="similarity">
    <text evidence="7 19">Belongs to the sugar phosphate cyclases superfamily. Dehydroquinate synthase family.</text>
</comment>
<feature type="binding site" evidence="19">
    <location>
        <position position="184"/>
    </location>
    <ligand>
        <name>Zn(2+)</name>
        <dbReference type="ChEBI" id="CHEBI:29105"/>
    </ligand>
</feature>
<comment type="caution">
    <text evidence="19">Lacks conserved residue(s) required for the propagation of feature annotation.</text>
</comment>
<dbReference type="EMBL" id="LNVX01000291">
    <property type="protein sequence ID" value="OEG70681.1"/>
    <property type="molecule type" value="Genomic_DNA"/>
</dbReference>